<evidence type="ECO:0000256" key="4">
    <source>
        <dbReference type="ARBA" id="ARBA00022932"/>
    </source>
</evidence>
<dbReference type="EMBL" id="HE575324">
    <property type="protein sequence ID" value="CCC94911.1"/>
    <property type="molecule type" value="Genomic_DNA"/>
</dbReference>
<name>G0UZU2_TRYCI</name>
<evidence type="ECO:0000259" key="6">
    <source>
        <dbReference type="SMART" id="SM00482"/>
    </source>
</evidence>
<protein>
    <recommendedName>
        <fullName evidence="1">DNA-directed DNA polymerase</fullName>
        <ecNumber evidence="1">2.7.7.7</ecNumber>
    </recommendedName>
</protein>
<feature type="domain" description="DNA-directed DNA polymerase family A palm" evidence="6">
    <location>
        <begin position="1325"/>
        <end position="1575"/>
    </location>
</feature>
<dbReference type="GO" id="GO:0006302">
    <property type="term" value="P:double-strand break repair"/>
    <property type="evidence" value="ECO:0007669"/>
    <property type="project" value="TreeGrafter"/>
</dbReference>
<dbReference type="InterPro" id="IPR001098">
    <property type="entry name" value="DNA-dir_DNA_pol_A_palm_dom"/>
</dbReference>
<dbReference type="SUPFAM" id="SSF56672">
    <property type="entry name" value="DNA/RNA polymerases"/>
    <property type="match status" value="1"/>
</dbReference>
<dbReference type="Gene3D" id="3.30.420.10">
    <property type="entry name" value="Ribonuclease H-like superfamily/Ribonuclease H"/>
    <property type="match status" value="1"/>
</dbReference>
<evidence type="ECO:0000256" key="5">
    <source>
        <dbReference type="ARBA" id="ARBA00049244"/>
    </source>
</evidence>
<evidence type="ECO:0000256" key="1">
    <source>
        <dbReference type="ARBA" id="ARBA00012417"/>
    </source>
</evidence>
<keyword evidence="2" id="KW-0808">Transferase</keyword>
<evidence type="ECO:0000256" key="2">
    <source>
        <dbReference type="ARBA" id="ARBA00022679"/>
    </source>
</evidence>
<dbReference type="InterPro" id="IPR036397">
    <property type="entry name" value="RNaseH_sf"/>
</dbReference>
<dbReference type="InterPro" id="IPR012337">
    <property type="entry name" value="RNaseH-like_sf"/>
</dbReference>
<dbReference type="SUPFAM" id="SSF53098">
    <property type="entry name" value="Ribonuclease H-like"/>
    <property type="match status" value="1"/>
</dbReference>
<dbReference type="PRINTS" id="PR00868">
    <property type="entry name" value="DNAPOLI"/>
</dbReference>
<proteinExistence type="predicted"/>
<dbReference type="GO" id="GO:0006261">
    <property type="term" value="P:DNA-templated DNA replication"/>
    <property type="evidence" value="ECO:0007669"/>
    <property type="project" value="InterPro"/>
</dbReference>
<dbReference type="Gene3D" id="3.30.70.370">
    <property type="match status" value="1"/>
</dbReference>
<dbReference type="GO" id="GO:0003887">
    <property type="term" value="F:DNA-directed DNA polymerase activity"/>
    <property type="evidence" value="ECO:0007669"/>
    <property type="project" value="UniProtKB-KW"/>
</dbReference>
<dbReference type="FunFam" id="1.10.150.20:FF:000060">
    <property type="entry name" value="Mitochondrial DNA polymerase I protein C"/>
    <property type="match status" value="1"/>
</dbReference>
<dbReference type="EC" id="2.7.7.7" evidence="1"/>
<dbReference type="PROSITE" id="PS00447">
    <property type="entry name" value="DNA_POLYMERASE_A"/>
    <property type="match status" value="1"/>
</dbReference>
<keyword evidence="4" id="KW-0239">DNA-directed DNA polymerase</keyword>
<dbReference type="InterPro" id="IPR002298">
    <property type="entry name" value="DNA_polymerase_A"/>
</dbReference>
<dbReference type="Pfam" id="PF00476">
    <property type="entry name" value="DNA_pol_A"/>
    <property type="match status" value="1"/>
</dbReference>
<dbReference type="Gene3D" id="1.10.150.20">
    <property type="entry name" value="5' to 3' exonuclease, C-terminal subdomain"/>
    <property type="match status" value="1"/>
</dbReference>
<comment type="catalytic activity">
    <reaction evidence="5">
        <text>DNA(n) + a 2'-deoxyribonucleoside 5'-triphosphate = DNA(n+1) + diphosphate</text>
        <dbReference type="Rhea" id="RHEA:22508"/>
        <dbReference type="Rhea" id="RHEA-COMP:17339"/>
        <dbReference type="Rhea" id="RHEA-COMP:17340"/>
        <dbReference type="ChEBI" id="CHEBI:33019"/>
        <dbReference type="ChEBI" id="CHEBI:61560"/>
        <dbReference type="ChEBI" id="CHEBI:173112"/>
        <dbReference type="EC" id="2.7.7.7"/>
    </reaction>
</comment>
<dbReference type="VEuPathDB" id="TriTrypDB:TcIL3000.11.3070"/>
<dbReference type="PANTHER" id="PTHR10133:SF26">
    <property type="entry name" value="DNA-DIRECTED DNA POLYMERASE"/>
    <property type="match status" value="1"/>
</dbReference>
<dbReference type="GO" id="GO:0003677">
    <property type="term" value="F:DNA binding"/>
    <property type="evidence" value="ECO:0007669"/>
    <property type="project" value="InterPro"/>
</dbReference>
<reference evidence="7" key="1">
    <citation type="journal article" date="2012" name="Proc. Natl. Acad. Sci. U.S.A.">
        <title>Antigenic diversity is generated by distinct evolutionary mechanisms in African trypanosome species.</title>
        <authorList>
            <person name="Jackson A.P."/>
            <person name="Berry A."/>
            <person name="Aslett M."/>
            <person name="Allison H.C."/>
            <person name="Burton P."/>
            <person name="Vavrova-Anderson J."/>
            <person name="Brown R."/>
            <person name="Browne H."/>
            <person name="Corton N."/>
            <person name="Hauser H."/>
            <person name="Gamble J."/>
            <person name="Gilderthorp R."/>
            <person name="Marcello L."/>
            <person name="McQuillan J."/>
            <person name="Otto T.D."/>
            <person name="Quail M.A."/>
            <person name="Sanders M.J."/>
            <person name="van Tonder A."/>
            <person name="Ginger M.L."/>
            <person name="Field M.C."/>
            <person name="Barry J.D."/>
            <person name="Hertz-Fowler C."/>
            <person name="Berriman M."/>
        </authorList>
    </citation>
    <scope>NUCLEOTIDE SEQUENCE</scope>
    <source>
        <strain evidence="7">IL3000</strain>
    </source>
</reference>
<accession>G0UZU2</accession>
<evidence type="ECO:0000313" key="7">
    <source>
        <dbReference type="EMBL" id="CCC94911.1"/>
    </source>
</evidence>
<organism evidence="7">
    <name type="scientific">Trypanosoma congolense (strain IL3000)</name>
    <dbReference type="NCBI Taxonomy" id="1068625"/>
    <lineage>
        <taxon>Eukaryota</taxon>
        <taxon>Discoba</taxon>
        <taxon>Euglenozoa</taxon>
        <taxon>Kinetoplastea</taxon>
        <taxon>Metakinetoplastina</taxon>
        <taxon>Trypanosomatida</taxon>
        <taxon>Trypanosomatidae</taxon>
        <taxon>Trypanosoma</taxon>
        <taxon>Nannomonas</taxon>
    </lineage>
</organism>
<sequence length="1629" mass="183666">MLRRLFKPRLSVSHWLRLSPCYPSQSPCIATRDASRAGEACAAEESVSARSFAAPSLVHLNTPIMHRNMFSAPEVKKLLSKAQYSLFTLGCDTSNGDYCIYCATSNELICVKKDTLWKAAFWMEERIKEEYIAGILFPSDDSAELRDAADVVKIKSRKPVVIAPDTWNICYLTLKNQREFVRGMELPTSLEHAAYLLTRSMFSSSVIEPTVFDVSAGTFVSAECADKVSAARDSLVNWWVLFNVHKKFGTLGSRKLMDPVEQIVRRVVRWVNVFVVDINQRVGRGTIAEGFTMIVTIYDAQKRSQSVHTIRSLAEESAKRNTLNGLLFGEGTSSISLFVPTHRTKPSQLLAFARNCRPSCPFFITEMSVLAPHFAGASVDKGFKDEEDPRSAWALTRTNCFARSTGRRSEEVLDRKMLQAFTMVANRLYAERVHRSSPALMSAASKIPLREGAQLAWERVSKLAEEDRVNPVAHVDKLAFLNNVNIHDAEVVFRLQQWHSMIYECPDRLRRETEALQGLRRYLVVDLETTTVRRYKRVSNPFTRDNYVVLSGARDHKGQVFMPSRYYTRNVALRYDDYEVTSTCSLVSGSSKHSLFLPPLDDYDVIVGHNIKFDLLHMWRDAELRRFLKRGGKIWDTMYAEYLLTGHEVKLGCGAGLEEVAKTYGGQKPKLDEVKQAWSMGKDTSEIPYRTLTKYLHGDLENTELIFKKHMERALAQRQVIIIVARMDGLLCTTEMEYNGLKTNVQLALSQSNELMCKVKELRRHLDESIPREISVDCRKYFNWSSNQHLIAFFFGGKLKLNTNARESKPLPGEVFDRHTLYVSSREYTKGEYPKGVFLRPPVYVVGPADCLMVTGASLDKGKKSFKMYFEAYVKQAGFRKSSSVTDSLRRAMIAVSRTEEERCSSTDALVNLLPKRHLFLFAALTAASDGTVGKLFLKNAISGESLTIREDSADKAGQLRAFVEQQVQAHTDMLIDSDVGSSSMSSNNAFLDAHVTLLARDAPFSFTRLLQSDEGIRTYLSAHDGLNPQTDIGQRYVISLADTVSTLSYYRYMFGAETEAALSAGKSIDESKLVVPLKALPRSCSSRSASAEAFKVKLVQEVSMKPEDWCNQYIDIFLHMGHVALYKESLTSGTGTKKARKSNGKGVIRTPGDLPIVLRERNAFFGYYNSLPDHERKRLALMTLLGRTCTTAFDAFAVKCAHEDVVEVHIGGRLSEYVPSQLDAEQVMRRFRSPTTRQLQVGEDSLTYFKKTHGDKIAETILELRAMEKLIGTYYENTDDGTGMVSLVHDGDSCIHHELIHNKTNTGRLASANPNCQNIPKEDKSPLREMFVSRYGEQGMCIEADYSQLEVVALAVLAGDNQMLEDLRSHVDFHCKRVAMMRPDLQYTEILKRAKKDKDPEFVKLRQQAKIFSFQRQYGAGVKMISESTGLTQEQVRNLIEKEKETYRGVDVFNNMVALSANKFDASLQDGSRNVRGHQIFKGMFPVITGSRYIFTESDVPEGMLRSRMLAVKSTNFSPTHLKNYPVQGFAGEIVQIMLGVLWRHFLNNDNYGGLAVLINTVHDCVWIDCHVDVLQTVAVETDGIMSSVRDVLNERYPEMNVSVDFPCDLVAGENMGSLRPVVIEEAL</sequence>
<dbReference type="InterPro" id="IPR043502">
    <property type="entry name" value="DNA/RNA_pol_sf"/>
</dbReference>
<evidence type="ECO:0000256" key="3">
    <source>
        <dbReference type="ARBA" id="ARBA00022695"/>
    </source>
</evidence>
<dbReference type="InterPro" id="IPR019760">
    <property type="entry name" value="DNA-dir_DNA_pol_A_CS"/>
</dbReference>
<keyword evidence="3" id="KW-0548">Nucleotidyltransferase</keyword>
<gene>
    <name evidence="7" type="ORF">TCIL3000_11_3070</name>
</gene>
<dbReference type="PANTHER" id="PTHR10133">
    <property type="entry name" value="DNA POLYMERASE I"/>
    <property type="match status" value="1"/>
</dbReference>
<dbReference type="SMART" id="SM00482">
    <property type="entry name" value="POLAc"/>
    <property type="match status" value="1"/>
</dbReference>